<dbReference type="SUPFAM" id="SSF49344">
    <property type="entry name" value="CBD9-like"/>
    <property type="match status" value="1"/>
</dbReference>
<reference evidence="6" key="1">
    <citation type="submission" date="2021-01" db="EMBL/GenBank/DDBJ databases">
        <title>Whole genome shotgun sequence of Rugosimonospora africana NBRC 104875.</title>
        <authorList>
            <person name="Komaki H."/>
            <person name="Tamura T."/>
        </authorList>
    </citation>
    <scope>NUCLEOTIDE SEQUENCE</scope>
    <source>
        <strain evidence="6">NBRC 104875</strain>
    </source>
</reference>
<dbReference type="Gene3D" id="2.70.98.10">
    <property type="match status" value="1"/>
</dbReference>
<accession>A0A8J3VTP2</accession>
<evidence type="ECO:0000259" key="4">
    <source>
        <dbReference type="Pfam" id="PF09137"/>
    </source>
</evidence>
<dbReference type="InterPro" id="IPR012341">
    <property type="entry name" value="6hp_glycosidase-like_sf"/>
</dbReference>
<evidence type="ECO:0000256" key="1">
    <source>
        <dbReference type="SAM" id="MobiDB-lite"/>
    </source>
</evidence>
<dbReference type="Gene3D" id="1.50.10.10">
    <property type="match status" value="1"/>
</dbReference>
<comment type="caution">
    <text evidence="6">The sequence shown here is derived from an EMBL/GenBank/DDBJ whole genome shotgun (WGS) entry which is preliminary data.</text>
</comment>
<dbReference type="InterPro" id="IPR015220">
    <property type="entry name" value="Glucodextranase_N"/>
</dbReference>
<proteinExistence type="predicted"/>
<name>A0A8J3VTP2_9ACTN</name>
<dbReference type="SUPFAM" id="SSF48208">
    <property type="entry name" value="Six-hairpin glycosidases"/>
    <property type="match status" value="1"/>
</dbReference>
<feature type="domain" description="Glucodextranase-like C-terminal" evidence="5">
    <location>
        <begin position="877"/>
        <end position="1091"/>
    </location>
</feature>
<feature type="domain" description="Glucodextranase N-terminal" evidence="4">
    <location>
        <begin position="29"/>
        <end position="308"/>
    </location>
</feature>
<feature type="region of interest" description="Disordered" evidence="1">
    <location>
        <begin position="740"/>
        <end position="760"/>
    </location>
</feature>
<dbReference type="InterPro" id="IPR014718">
    <property type="entry name" value="GH-type_carb-bd"/>
</dbReference>
<gene>
    <name evidence="6" type="ORF">Raf01_60630</name>
</gene>
<evidence type="ECO:0000313" key="6">
    <source>
        <dbReference type="EMBL" id="GIH17891.1"/>
    </source>
</evidence>
<keyword evidence="2" id="KW-0732">Signal</keyword>
<keyword evidence="7" id="KW-1185">Reference proteome</keyword>
<evidence type="ECO:0000256" key="2">
    <source>
        <dbReference type="SAM" id="SignalP"/>
    </source>
</evidence>
<dbReference type="PANTHER" id="PTHR31616:SF0">
    <property type="entry name" value="GLUCAN 1,4-ALPHA-GLUCOSIDASE"/>
    <property type="match status" value="1"/>
</dbReference>
<dbReference type="AlphaFoldDB" id="A0A8J3VTP2"/>
<evidence type="ECO:0000259" key="5">
    <source>
        <dbReference type="Pfam" id="PF09985"/>
    </source>
</evidence>
<evidence type="ECO:0000259" key="3">
    <source>
        <dbReference type="Pfam" id="PF00723"/>
    </source>
</evidence>
<dbReference type="GO" id="GO:0016757">
    <property type="term" value="F:glycosyltransferase activity"/>
    <property type="evidence" value="ECO:0007669"/>
    <property type="project" value="UniProtKB-ARBA"/>
</dbReference>
<organism evidence="6 7">
    <name type="scientific">Rugosimonospora africana</name>
    <dbReference type="NCBI Taxonomy" id="556532"/>
    <lineage>
        <taxon>Bacteria</taxon>
        <taxon>Bacillati</taxon>
        <taxon>Actinomycetota</taxon>
        <taxon>Actinomycetes</taxon>
        <taxon>Micromonosporales</taxon>
        <taxon>Micromonosporaceae</taxon>
        <taxon>Rugosimonospora</taxon>
    </lineage>
</organism>
<feature type="signal peptide" evidence="2">
    <location>
        <begin position="1"/>
        <end position="26"/>
    </location>
</feature>
<dbReference type="GO" id="GO:0030246">
    <property type="term" value="F:carbohydrate binding"/>
    <property type="evidence" value="ECO:0007669"/>
    <property type="project" value="InterPro"/>
</dbReference>
<dbReference type="InterPro" id="IPR013783">
    <property type="entry name" value="Ig-like_fold"/>
</dbReference>
<dbReference type="SUPFAM" id="SSF74650">
    <property type="entry name" value="Galactose mutarotase-like"/>
    <property type="match status" value="1"/>
</dbReference>
<dbReference type="PANTHER" id="PTHR31616">
    <property type="entry name" value="TREHALASE"/>
    <property type="match status" value="1"/>
</dbReference>
<dbReference type="GO" id="GO:0004553">
    <property type="term" value="F:hydrolase activity, hydrolyzing O-glycosyl compounds"/>
    <property type="evidence" value="ECO:0007669"/>
    <property type="project" value="TreeGrafter"/>
</dbReference>
<evidence type="ECO:0000313" key="7">
    <source>
        <dbReference type="Proteomes" id="UP000642748"/>
    </source>
</evidence>
<dbReference type="InterPro" id="IPR008928">
    <property type="entry name" value="6-hairpin_glycosidase_sf"/>
</dbReference>
<sequence length="1105" mass="113720">MPTMRRALIASIVLAGSVLVVAPAAAATPAGPGELSRFDLARKDCLGTAAGRTSKVWYTVAGGVLSDVYSPTIDNTNVQTMQFLVTDGATFTDLQSRDTDYTVRSLDATGMACEVTSTAHSGRYRLVTDYVTDPDRDAVVIRVRLVPLHGSGALKLYVRLDPSVNGNGGGGATNGGADDAGVDPATTALLASDPNTVTNATNRDYAVPTALALRADRPFPAATSGFAGTGSDGLAQLDADHRLTAHDTQALHGNVVDTAQLDVRSGYATLALGFGRDTGAAIGTAGAALRRPFTATYAKYRAGWRAYDAALRRPSGEASDAYWLSANVLKASEDKTYPGAVVASLASPWGQAVSAGDTPNGAPVYFGSYREVFSRDLYEAFTGLLADGDLATARDTVRFLFGRQQLADGRFPRNSLLNGRTAPDTGGDQLDESSYPILMAWQAGLAGDATLWPGIRRAADFVVAHGPSFGSERWEEQSGYSPSTIAAEIAGLVAAGAIADAHHDPAAARVYRSTADAFTRSIKDWTVTTTGPYGDGRYFIRLSKTGDPDAAVEYNLGNGSVSADQRAVVDAGFLELTRLGILPADDPDVLRSLPVVDQVIGRPQGVYRYGTASTGSEDGYGDCFTPDPTSCPVDGQPWPTANAGSGHLWPVLSGERAEQRLQVGDRAGARAELNRMIAGSSGVGLVPEQVWEDPNLPASPYGSDPATASIGFATGHAAGSASPLTWAQAQELRLILSLSSTADRPGDGSGSSGGRPVEQPSVVRDRYVAHRPPAALPLTVTAPGDGTSTGAGTVTVTGRTTPGAQVSVAASPTDVGTATTVVSATAGRHGDFSATVPVGFGTNVLTVAASLGGANGGATGYARISVVSTALPGTAVLSADDPSGDDHGPGSYTYPTAADFHDGAFDLQQFQVIDAGATVYLRAQLRDLTPTFGSPLGAQLLDVYVRDPSAPAFATGAPYPSRNYRIATDSAWSSRIEVQGFADPVFVDAAGHSLGTVAVSANQATRSILIAVPEAALGHPAAGWVFTVALHGQDGFSADQARGFSATPQPYLFGLCAPGGTSPVCGIDPASAPKVTDTVTPAGTDQAGELDPTAGTPTLHGVPVP</sequence>
<dbReference type="Proteomes" id="UP000642748">
    <property type="component" value="Unassembled WGS sequence"/>
</dbReference>
<dbReference type="InterPro" id="IPR011613">
    <property type="entry name" value="GH15-like"/>
</dbReference>
<dbReference type="GO" id="GO:0005975">
    <property type="term" value="P:carbohydrate metabolic process"/>
    <property type="evidence" value="ECO:0007669"/>
    <property type="project" value="InterPro"/>
</dbReference>
<dbReference type="Gene3D" id="2.60.40.10">
    <property type="entry name" value="Immunoglobulins"/>
    <property type="match status" value="1"/>
</dbReference>
<feature type="chain" id="PRO_5035185706" evidence="2">
    <location>
        <begin position="27"/>
        <end position="1105"/>
    </location>
</feature>
<dbReference type="Pfam" id="PF09985">
    <property type="entry name" value="Glucodextran_C"/>
    <property type="match status" value="1"/>
</dbReference>
<dbReference type="Pfam" id="PF09137">
    <property type="entry name" value="Glucodextran_N"/>
    <property type="match status" value="1"/>
</dbReference>
<feature type="domain" description="GH15-like" evidence="3">
    <location>
        <begin position="426"/>
        <end position="611"/>
    </location>
</feature>
<dbReference type="Pfam" id="PF00723">
    <property type="entry name" value="Glyco_hydro_15"/>
    <property type="match status" value="1"/>
</dbReference>
<dbReference type="InterPro" id="IPR011013">
    <property type="entry name" value="Gal_mutarotase_sf_dom"/>
</dbReference>
<dbReference type="CDD" id="cd09626">
    <property type="entry name" value="DOMON_glucodextranase_like"/>
    <property type="match status" value="1"/>
</dbReference>
<dbReference type="Gene3D" id="2.60.40.1190">
    <property type="match status" value="1"/>
</dbReference>
<dbReference type="EMBL" id="BONZ01000061">
    <property type="protein sequence ID" value="GIH17891.1"/>
    <property type="molecule type" value="Genomic_DNA"/>
</dbReference>
<protein>
    <submittedName>
        <fullName evidence="6">Glucan 1,4-alpha-glucosidase</fullName>
    </submittedName>
</protein>
<feature type="region of interest" description="Disordered" evidence="1">
    <location>
        <begin position="1078"/>
        <end position="1105"/>
    </location>
</feature>
<dbReference type="InterPro" id="IPR019248">
    <property type="entry name" value="Glucodextran_C"/>
</dbReference>